<evidence type="ECO:0000313" key="3">
    <source>
        <dbReference type="Proteomes" id="UP001579974"/>
    </source>
</evidence>
<feature type="transmembrane region" description="Helical" evidence="1">
    <location>
        <begin position="67"/>
        <end position="84"/>
    </location>
</feature>
<reference evidence="2 3" key="1">
    <citation type="journal article" date="2024" name="Int. J. Mol. Sci.">
        <title>Exploration of Alicyclobacillus spp. Genome in Search of Antibiotic Resistance.</title>
        <authorList>
            <person name="Bucka-Kolendo J."/>
            <person name="Kiousi D.E."/>
            <person name="Dekowska A."/>
            <person name="Mikolajczuk-Szczyrba A."/>
            <person name="Karadedos D.M."/>
            <person name="Michael P."/>
            <person name="Galanis A."/>
            <person name="Sokolowska B."/>
        </authorList>
    </citation>
    <scope>NUCLEOTIDE SEQUENCE [LARGE SCALE GENOMIC DNA]</scope>
    <source>
        <strain evidence="2 3">KKP 3000</strain>
    </source>
</reference>
<dbReference type="EMBL" id="JBDXSU010000006">
    <property type="protein sequence ID" value="MFB5190477.1"/>
    <property type="molecule type" value="Genomic_DNA"/>
</dbReference>
<dbReference type="Proteomes" id="UP001579974">
    <property type="component" value="Unassembled WGS sequence"/>
</dbReference>
<dbReference type="InterPro" id="IPR019074">
    <property type="entry name" value="YabQ"/>
</dbReference>
<sequence length="199" mass="23182">MTDTMGNVSYVFWMLASGWCMGTAFDFYSTVTGATKLLRWLRPFLDLVFWVASGFVVYYLTFITIQGTFRVYTFLLIGVGYLVYRTLFRRVVIGSAFAIVRFVRGVVIFFGRLLYRLIGVPILVTCRVAWSLLRILYGLGCHVESGICAVIRFVAAVFLFPLRRFWKPERAWRKKLQAYEQVFWDWLSNVLKKKPRSVS</sequence>
<accession>A0ABV5ADW6</accession>
<dbReference type="RefSeq" id="WP_275474891.1">
    <property type="nucleotide sequence ID" value="NZ_CP162940.1"/>
</dbReference>
<keyword evidence="1" id="KW-0812">Transmembrane</keyword>
<organism evidence="2 3">
    <name type="scientific">Alicyclobacillus fastidiosus</name>
    <dbReference type="NCBI Taxonomy" id="392011"/>
    <lineage>
        <taxon>Bacteria</taxon>
        <taxon>Bacillati</taxon>
        <taxon>Bacillota</taxon>
        <taxon>Bacilli</taxon>
        <taxon>Bacillales</taxon>
        <taxon>Alicyclobacillaceae</taxon>
        <taxon>Alicyclobacillus</taxon>
    </lineage>
</organism>
<keyword evidence="1" id="KW-1133">Transmembrane helix</keyword>
<feature type="transmembrane region" description="Helical" evidence="1">
    <location>
        <begin position="135"/>
        <end position="160"/>
    </location>
</feature>
<feature type="transmembrane region" description="Helical" evidence="1">
    <location>
        <begin position="12"/>
        <end position="31"/>
    </location>
</feature>
<comment type="caution">
    <text evidence="2">The sequence shown here is derived from an EMBL/GenBank/DDBJ whole genome shotgun (WGS) entry which is preliminary data.</text>
</comment>
<name>A0ABV5ADW6_9BACL</name>
<gene>
    <name evidence="2" type="primary">yabQ</name>
    <name evidence="2" type="ORF">KKP3000_003942</name>
</gene>
<proteinExistence type="predicted"/>
<evidence type="ECO:0000313" key="2">
    <source>
        <dbReference type="EMBL" id="MFB5190477.1"/>
    </source>
</evidence>
<protein>
    <submittedName>
        <fullName evidence="2">Spore cortex biosynthesis protein YabQ</fullName>
    </submittedName>
</protein>
<dbReference type="NCBIfam" id="TIGR02893">
    <property type="entry name" value="spore_yabQ"/>
    <property type="match status" value="1"/>
</dbReference>
<dbReference type="Pfam" id="PF09578">
    <property type="entry name" value="Spore_YabQ"/>
    <property type="match status" value="1"/>
</dbReference>
<feature type="transmembrane region" description="Helical" evidence="1">
    <location>
        <begin position="43"/>
        <end position="61"/>
    </location>
</feature>
<evidence type="ECO:0000256" key="1">
    <source>
        <dbReference type="SAM" id="Phobius"/>
    </source>
</evidence>
<keyword evidence="3" id="KW-1185">Reference proteome</keyword>
<keyword evidence="1" id="KW-0472">Membrane</keyword>